<protein>
    <submittedName>
        <fullName evidence="1">Uncharacterized protein</fullName>
    </submittedName>
</protein>
<sequence length="152" mass="16964">MAIVLPQKLEWPGFVMNSKLVWWSHYAVAGKKVMMWWLRAEACADSKFPARWRIDPPLEVTVAAKRTPWPDPPLELESNTEKLITATGIHENSQKNPPKTRTPRSRRIKGKDIGALHNIEGGIDGGRLMLSAFGLKNVKGAVVDSSEIIALK</sequence>
<keyword evidence="2" id="KW-1185">Reference proteome</keyword>
<proteinExistence type="predicted"/>
<reference evidence="1 2" key="2">
    <citation type="journal article" date="2022" name="Mol. Ecol. Resour.">
        <title>The genomes of chicory, endive, great burdock and yacon provide insights into Asteraceae paleo-polyploidization history and plant inulin production.</title>
        <authorList>
            <person name="Fan W."/>
            <person name="Wang S."/>
            <person name="Wang H."/>
            <person name="Wang A."/>
            <person name="Jiang F."/>
            <person name="Liu H."/>
            <person name="Zhao H."/>
            <person name="Xu D."/>
            <person name="Zhang Y."/>
        </authorList>
    </citation>
    <scope>NUCLEOTIDE SEQUENCE [LARGE SCALE GENOMIC DNA]</scope>
    <source>
        <strain evidence="2">cv. Punajuju</strain>
        <tissue evidence="1">Leaves</tissue>
    </source>
</reference>
<accession>A0ACB9CUT2</accession>
<evidence type="ECO:0000313" key="1">
    <source>
        <dbReference type="EMBL" id="KAI3738089.1"/>
    </source>
</evidence>
<organism evidence="1 2">
    <name type="scientific">Cichorium intybus</name>
    <name type="common">Chicory</name>
    <dbReference type="NCBI Taxonomy" id="13427"/>
    <lineage>
        <taxon>Eukaryota</taxon>
        <taxon>Viridiplantae</taxon>
        <taxon>Streptophyta</taxon>
        <taxon>Embryophyta</taxon>
        <taxon>Tracheophyta</taxon>
        <taxon>Spermatophyta</taxon>
        <taxon>Magnoliopsida</taxon>
        <taxon>eudicotyledons</taxon>
        <taxon>Gunneridae</taxon>
        <taxon>Pentapetalae</taxon>
        <taxon>asterids</taxon>
        <taxon>campanulids</taxon>
        <taxon>Asterales</taxon>
        <taxon>Asteraceae</taxon>
        <taxon>Cichorioideae</taxon>
        <taxon>Cichorieae</taxon>
        <taxon>Cichoriinae</taxon>
        <taxon>Cichorium</taxon>
    </lineage>
</organism>
<evidence type="ECO:0000313" key="2">
    <source>
        <dbReference type="Proteomes" id="UP001055811"/>
    </source>
</evidence>
<reference evidence="2" key="1">
    <citation type="journal article" date="2022" name="Mol. Ecol. Resour.">
        <title>The genomes of chicory, endive, great burdock and yacon provide insights into Asteraceae palaeo-polyploidization history and plant inulin production.</title>
        <authorList>
            <person name="Fan W."/>
            <person name="Wang S."/>
            <person name="Wang H."/>
            <person name="Wang A."/>
            <person name="Jiang F."/>
            <person name="Liu H."/>
            <person name="Zhao H."/>
            <person name="Xu D."/>
            <person name="Zhang Y."/>
        </authorList>
    </citation>
    <scope>NUCLEOTIDE SEQUENCE [LARGE SCALE GENOMIC DNA]</scope>
    <source>
        <strain evidence="2">cv. Punajuju</strain>
    </source>
</reference>
<dbReference type="EMBL" id="CM042013">
    <property type="protein sequence ID" value="KAI3738089.1"/>
    <property type="molecule type" value="Genomic_DNA"/>
</dbReference>
<comment type="caution">
    <text evidence="1">The sequence shown here is derived from an EMBL/GenBank/DDBJ whole genome shotgun (WGS) entry which is preliminary data.</text>
</comment>
<gene>
    <name evidence="1" type="ORF">L2E82_28107</name>
</gene>
<name>A0ACB9CUT2_CICIN</name>
<dbReference type="Proteomes" id="UP001055811">
    <property type="component" value="Linkage Group LG05"/>
</dbReference>